<dbReference type="AlphaFoldDB" id="A0A4Y8DBT3"/>
<dbReference type="Proteomes" id="UP000297299">
    <property type="component" value="Unassembled WGS sequence"/>
</dbReference>
<comment type="caution">
    <text evidence="1">The sequence shown here is derived from an EMBL/GenBank/DDBJ whole genome shotgun (WGS) entry which is preliminary data.</text>
</comment>
<evidence type="ECO:0000313" key="1">
    <source>
        <dbReference type="EMBL" id="TEY75113.1"/>
    </source>
</evidence>
<protein>
    <submittedName>
        <fullName evidence="1">Uncharacterized protein</fullName>
    </submittedName>
</protein>
<dbReference type="EMBL" id="PHWZ01000065">
    <property type="protein sequence ID" value="TEY75113.1"/>
    <property type="molecule type" value="Genomic_DNA"/>
</dbReference>
<reference evidence="1 2" key="1">
    <citation type="submission" date="2017-11" db="EMBL/GenBank/DDBJ databases">
        <title>Comparative genomics of Botrytis spp.</title>
        <authorList>
            <person name="Valero-Jimenez C.A."/>
            <person name="Tapia P."/>
            <person name="Veloso J."/>
            <person name="Silva-Moreno E."/>
            <person name="Staats M."/>
            <person name="Valdes J.H."/>
            <person name="Van Kan J.A.L."/>
        </authorList>
    </citation>
    <scope>NUCLEOTIDE SEQUENCE [LARGE SCALE GENOMIC DNA]</scope>
    <source>
        <strain evidence="1 2">MUCL2830</strain>
    </source>
</reference>
<evidence type="ECO:0000313" key="2">
    <source>
        <dbReference type="Proteomes" id="UP000297299"/>
    </source>
</evidence>
<sequence length="94" mass="10834">MDLGILVRIFNIPRLPLIVWIRKWTLSGEDCIWDELQIEPSSQSRAIELCPRTWVITSRKTLASRCDVVRFTEAALFMTCGETLSFVMEEILAC</sequence>
<organism evidence="1 2">
    <name type="scientific">Botryotinia calthae</name>
    <dbReference type="NCBI Taxonomy" id="38488"/>
    <lineage>
        <taxon>Eukaryota</taxon>
        <taxon>Fungi</taxon>
        <taxon>Dikarya</taxon>
        <taxon>Ascomycota</taxon>
        <taxon>Pezizomycotina</taxon>
        <taxon>Leotiomycetes</taxon>
        <taxon>Helotiales</taxon>
        <taxon>Sclerotiniaceae</taxon>
        <taxon>Botryotinia</taxon>
    </lineage>
</organism>
<dbReference type="OrthoDB" id="10372240at2759"/>
<name>A0A4Y8DBT3_9HELO</name>
<accession>A0A4Y8DBT3</accession>
<proteinExistence type="predicted"/>
<gene>
    <name evidence="1" type="ORF">BOTCAL_0065g00140</name>
</gene>
<keyword evidence="2" id="KW-1185">Reference proteome</keyword>